<dbReference type="CDD" id="cd02440">
    <property type="entry name" value="AdoMet_MTases"/>
    <property type="match status" value="1"/>
</dbReference>
<proteinExistence type="predicted"/>
<gene>
    <name evidence="1" type="ORF">C1SCF055_LOCUS21582</name>
</gene>
<protein>
    <submittedName>
        <fullName evidence="1">Uncharacterized protein</fullName>
    </submittedName>
</protein>
<accession>A0A9P1CQ77</accession>
<dbReference type="EMBL" id="CAMXCT030002016">
    <property type="protein sequence ID" value="CAL4782285.1"/>
    <property type="molecule type" value="Genomic_DNA"/>
</dbReference>
<comment type="caution">
    <text evidence="1">The sequence shown here is derived from an EMBL/GenBank/DDBJ whole genome shotgun (WGS) entry which is preliminary data.</text>
</comment>
<reference evidence="1" key="1">
    <citation type="submission" date="2022-10" db="EMBL/GenBank/DDBJ databases">
        <authorList>
            <person name="Chen Y."/>
            <person name="Dougan E. K."/>
            <person name="Chan C."/>
            <person name="Rhodes N."/>
            <person name="Thang M."/>
        </authorList>
    </citation>
    <scope>NUCLEOTIDE SEQUENCE</scope>
</reference>
<evidence type="ECO:0000313" key="2">
    <source>
        <dbReference type="EMBL" id="CAL1148348.1"/>
    </source>
</evidence>
<dbReference type="AlphaFoldDB" id="A0A9P1CQ77"/>
<organism evidence="1">
    <name type="scientific">Cladocopium goreaui</name>
    <dbReference type="NCBI Taxonomy" id="2562237"/>
    <lineage>
        <taxon>Eukaryota</taxon>
        <taxon>Sar</taxon>
        <taxon>Alveolata</taxon>
        <taxon>Dinophyceae</taxon>
        <taxon>Suessiales</taxon>
        <taxon>Symbiodiniaceae</taxon>
        <taxon>Cladocopium</taxon>
    </lineage>
</organism>
<sequence length="1006" mass="110667">MDLVIHAAAFGLGVKRADIKMPWEREPLNPVFAKKPRLIQPPVFVPAVPPEDAEISIPVAEAQGLSGFDWASSWLQLRSEQSLTAGPGVPTMPAPLAAGGWALVPLEPSQATTWLREVLNNFEPVPSLTDIGTHSLKATWLSMMAKAGCEGDLRRLAGYHTDPGSKMALEYSRDAQAPVLLAIEAITAAIHHGLFNPDVSRAKRWPREGCNSLQSVMLWLARSNAEDFWYQNENGPCYSEQCEPESLEGFEILRQPSEPYSPSVASNERFEAESMSAVSDVSNRPEIGREYATSDEERDAEGTVEAMSLVDSAAVFEARARAIGIDDQVITQMGLRGWVSHATYAFSVATTPGGDEQIFADGVITPLLGNADHRVEPNKNKQEALRIKKLKRTPMPKKLVGCVPCNEGALKAVGKRGDEGHLVAGSRKRESAAPLEGSGCLDQQLVAKRMRSATDTTEEKEPQHVCDIAEEQSSHFEPAANQEVDGRAGANATTHSKQLFLLDLFCGTAGVAAAFRAMGGESMGIDHIIDKRRVKGPVAKVDLSKQDGQATVLQWIESDKVDAVMLAPPCGTASRAREIPLAIAFLEQLQKTGKNISPSTGQIEQEQRMGAGLQPRGARAPLLVGDFKFKIDIKTTDVAIPASIEDNVHIPFQGIPLHSKLISSRMVTEEGENGEKKVFSLSSYGVFRSPWEFLDKALTLEHPLDSPHTVDKSNLKAMVFIRDHTKAEVLKFRAQQLRKYTERAAQLSSEESQLRNSLDPDVRRVLEGKRLLLFKEMAADAKVGDEHLFTELTQGFKLTGVMPESKQFPARGPLVVLDEKLKEVINRALLCLMDAKPRHVSAWSGRPPLILFTDGACEEDGLCVTHGAVCYEPESNQALMFGDHVPACWTAKWRTEGKKQLICQAELFPVLVAKKTWSHLISGRAVLWFIDNNSSLAAVIRSYSPVLENYELLVINAKLDVDLQAMHWYTRVPSKSNLSDDPSRLQFSELEAKGFKRCSPRYDLTK</sequence>
<keyword evidence="3" id="KW-1185">Reference proteome</keyword>
<dbReference type="EMBL" id="CAMXCT020002016">
    <property type="protein sequence ID" value="CAL1148348.1"/>
    <property type="molecule type" value="Genomic_DNA"/>
</dbReference>
<dbReference type="Proteomes" id="UP001152797">
    <property type="component" value="Unassembled WGS sequence"/>
</dbReference>
<name>A0A9P1CQ77_9DINO</name>
<reference evidence="2" key="2">
    <citation type="submission" date="2024-04" db="EMBL/GenBank/DDBJ databases">
        <authorList>
            <person name="Chen Y."/>
            <person name="Shah S."/>
            <person name="Dougan E. K."/>
            <person name="Thang M."/>
            <person name="Chan C."/>
        </authorList>
    </citation>
    <scope>NUCLEOTIDE SEQUENCE [LARGE SCALE GENOMIC DNA]</scope>
</reference>
<dbReference type="EMBL" id="CAMXCT010002016">
    <property type="protein sequence ID" value="CAI3994973.1"/>
    <property type="molecule type" value="Genomic_DNA"/>
</dbReference>
<evidence type="ECO:0000313" key="3">
    <source>
        <dbReference type="Proteomes" id="UP001152797"/>
    </source>
</evidence>
<evidence type="ECO:0000313" key="1">
    <source>
        <dbReference type="EMBL" id="CAI3994973.1"/>
    </source>
</evidence>
<dbReference type="OrthoDB" id="423494at2759"/>